<sequence>MVDVEADGHNWDQVAHEVIQNLAVDWDRETMKEIYRTELGLDLDYEEEADRKYWAEQQSRIDAPARAERRAKAEKIRAAIRHEFKIPEGGRR</sequence>
<reference evidence="1" key="1">
    <citation type="journal article" date="2015" name="Nature">
        <title>Complex archaea that bridge the gap between prokaryotes and eukaryotes.</title>
        <authorList>
            <person name="Spang A."/>
            <person name="Saw J.H."/>
            <person name="Jorgensen S.L."/>
            <person name="Zaremba-Niedzwiedzka K."/>
            <person name="Martijn J."/>
            <person name="Lind A.E."/>
            <person name="van Eijk R."/>
            <person name="Schleper C."/>
            <person name="Guy L."/>
            <person name="Ettema T.J."/>
        </authorList>
    </citation>
    <scope>NUCLEOTIDE SEQUENCE</scope>
</reference>
<protein>
    <submittedName>
        <fullName evidence="1">Uncharacterized protein</fullName>
    </submittedName>
</protein>
<accession>A0A0F9LWH1</accession>
<organism evidence="1">
    <name type="scientific">marine sediment metagenome</name>
    <dbReference type="NCBI Taxonomy" id="412755"/>
    <lineage>
        <taxon>unclassified sequences</taxon>
        <taxon>metagenomes</taxon>
        <taxon>ecological metagenomes</taxon>
    </lineage>
</organism>
<gene>
    <name evidence="1" type="ORF">LCGC14_1458350</name>
</gene>
<proteinExistence type="predicted"/>
<dbReference type="EMBL" id="LAZR01010124">
    <property type="protein sequence ID" value="KKM68695.1"/>
    <property type="molecule type" value="Genomic_DNA"/>
</dbReference>
<comment type="caution">
    <text evidence="1">The sequence shown here is derived from an EMBL/GenBank/DDBJ whole genome shotgun (WGS) entry which is preliminary data.</text>
</comment>
<dbReference type="AlphaFoldDB" id="A0A0F9LWH1"/>
<name>A0A0F9LWH1_9ZZZZ</name>
<evidence type="ECO:0000313" key="1">
    <source>
        <dbReference type="EMBL" id="KKM68695.1"/>
    </source>
</evidence>